<protein>
    <submittedName>
        <fullName evidence="2">Uncharacterized protein</fullName>
    </submittedName>
</protein>
<evidence type="ECO:0000313" key="2">
    <source>
        <dbReference type="EMBL" id="KAK4096165.1"/>
    </source>
</evidence>
<gene>
    <name evidence="2" type="ORF">N658DRAFT_54863</name>
</gene>
<dbReference type="AlphaFoldDB" id="A0AAN6PQM5"/>
<keyword evidence="1" id="KW-0812">Transmembrane</keyword>
<proteinExistence type="predicted"/>
<dbReference type="Proteomes" id="UP001305647">
    <property type="component" value="Unassembled WGS sequence"/>
</dbReference>
<dbReference type="EMBL" id="MU863733">
    <property type="protein sequence ID" value="KAK4096165.1"/>
    <property type="molecule type" value="Genomic_DNA"/>
</dbReference>
<sequence>MCSGKAAYEDVVQLLLRYCHIDASYSSYKIMFFIANETTVLLVPIFGYFLGHFLMNGEITCLSELSSFNVTMTRIATAEQQLWPIEDRRWERAPRLAAINVSMSGM</sequence>
<organism evidence="2 3">
    <name type="scientific">Parathielavia hyrcaniae</name>
    <dbReference type="NCBI Taxonomy" id="113614"/>
    <lineage>
        <taxon>Eukaryota</taxon>
        <taxon>Fungi</taxon>
        <taxon>Dikarya</taxon>
        <taxon>Ascomycota</taxon>
        <taxon>Pezizomycotina</taxon>
        <taxon>Sordariomycetes</taxon>
        <taxon>Sordariomycetidae</taxon>
        <taxon>Sordariales</taxon>
        <taxon>Chaetomiaceae</taxon>
        <taxon>Parathielavia</taxon>
    </lineage>
</organism>
<keyword evidence="1" id="KW-1133">Transmembrane helix</keyword>
<accession>A0AAN6PQM5</accession>
<comment type="caution">
    <text evidence="2">The sequence shown here is derived from an EMBL/GenBank/DDBJ whole genome shotgun (WGS) entry which is preliminary data.</text>
</comment>
<evidence type="ECO:0000313" key="3">
    <source>
        <dbReference type="Proteomes" id="UP001305647"/>
    </source>
</evidence>
<name>A0AAN6PQM5_9PEZI</name>
<keyword evidence="1" id="KW-0472">Membrane</keyword>
<reference evidence="2" key="1">
    <citation type="journal article" date="2023" name="Mol. Phylogenet. Evol.">
        <title>Genome-scale phylogeny and comparative genomics of the fungal order Sordariales.</title>
        <authorList>
            <person name="Hensen N."/>
            <person name="Bonometti L."/>
            <person name="Westerberg I."/>
            <person name="Brannstrom I.O."/>
            <person name="Guillou S."/>
            <person name="Cros-Aarteil S."/>
            <person name="Calhoun S."/>
            <person name="Haridas S."/>
            <person name="Kuo A."/>
            <person name="Mondo S."/>
            <person name="Pangilinan J."/>
            <person name="Riley R."/>
            <person name="LaButti K."/>
            <person name="Andreopoulos B."/>
            <person name="Lipzen A."/>
            <person name="Chen C."/>
            <person name="Yan M."/>
            <person name="Daum C."/>
            <person name="Ng V."/>
            <person name="Clum A."/>
            <person name="Steindorff A."/>
            <person name="Ohm R.A."/>
            <person name="Martin F."/>
            <person name="Silar P."/>
            <person name="Natvig D.O."/>
            <person name="Lalanne C."/>
            <person name="Gautier V."/>
            <person name="Ament-Velasquez S.L."/>
            <person name="Kruys A."/>
            <person name="Hutchinson M.I."/>
            <person name="Powell A.J."/>
            <person name="Barry K."/>
            <person name="Miller A.N."/>
            <person name="Grigoriev I.V."/>
            <person name="Debuchy R."/>
            <person name="Gladieux P."/>
            <person name="Hiltunen Thoren M."/>
            <person name="Johannesson H."/>
        </authorList>
    </citation>
    <scope>NUCLEOTIDE SEQUENCE</scope>
    <source>
        <strain evidence="2">CBS 757.83</strain>
    </source>
</reference>
<evidence type="ECO:0000256" key="1">
    <source>
        <dbReference type="SAM" id="Phobius"/>
    </source>
</evidence>
<reference evidence="2" key="2">
    <citation type="submission" date="2023-05" db="EMBL/GenBank/DDBJ databases">
        <authorList>
            <consortium name="Lawrence Berkeley National Laboratory"/>
            <person name="Steindorff A."/>
            <person name="Hensen N."/>
            <person name="Bonometti L."/>
            <person name="Westerberg I."/>
            <person name="Brannstrom I.O."/>
            <person name="Guillou S."/>
            <person name="Cros-Aarteil S."/>
            <person name="Calhoun S."/>
            <person name="Haridas S."/>
            <person name="Kuo A."/>
            <person name="Mondo S."/>
            <person name="Pangilinan J."/>
            <person name="Riley R."/>
            <person name="Labutti K."/>
            <person name="Andreopoulos B."/>
            <person name="Lipzen A."/>
            <person name="Chen C."/>
            <person name="Yanf M."/>
            <person name="Daum C."/>
            <person name="Ng V."/>
            <person name="Clum A."/>
            <person name="Ohm R."/>
            <person name="Martin F."/>
            <person name="Silar P."/>
            <person name="Natvig D."/>
            <person name="Lalanne C."/>
            <person name="Gautier V."/>
            <person name="Ament-Velasquez S.L."/>
            <person name="Kruys A."/>
            <person name="Hutchinson M.I."/>
            <person name="Powell A.J."/>
            <person name="Barry K."/>
            <person name="Miller A.N."/>
            <person name="Grigoriev I.V."/>
            <person name="Debuchy R."/>
            <person name="Gladieux P."/>
            <person name="Thoren M.H."/>
            <person name="Johannesson H."/>
        </authorList>
    </citation>
    <scope>NUCLEOTIDE SEQUENCE</scope>
    <source>
        <strain evidence="2">CBS 757.83</strain>
    </source>
</reference>
<feature type="transmembrane region" description="Helical" evidence="1">
    <location>
        <begin position="30"/>
        <end position="50"/>
    </location>
</feature>
<keyword evidence="3" id="KW-1185">Reference proteome</keyword>